<dbReference type="InterPro" id="IPR004720">
    <property type="entry name" value="PTS_IIB_sorbose-sp"/>
</dbReference>
<sequence length="164" mass="17891">MTIVNVRVDGRLIHGQVARIWTGAINATRIMVLGDKVASDDLEKTALKLARPSQVALSILPPDRAGANFLAGRYNSQNVFIVTREPEALLNLVEAGVPIKEVNVGNLSTGEDRTSIFKSVAVSNDEAQIFKKLAAHGVRIYHQMVPNDPQEDFMAALKKEESSL</sequence>
<evidence type="ECO:0000256" key="3">
    <source>
        <dbReference type="ARBA" id="ARBA00022490"/>
    </source>
</evidence>
<keyword evidence="12" id="KW-1185">Reference proteome</keyword>
<dbReference type="GO" id="GO:0005737">
    <property type="term" value="C:cytoplasm"/>
    <property type="evidence" value="ECO:0007669"/>
    <property type="project" value="UniProtKB-SubCell"/>
</dbReference>
<evidence type="ECO:0000256" key="6">
    <source>
        <dbReference type="ARBA" id="ARBA00022683"/>
    </source>
</evidence>
<evidence type="ECO:0000313" key="12">
    <source>
        <dbReference type="Proteomes" id="UP001164790"/>
    </source>
</evidence>
<protein>
    <submittedName>
        <fullName evidence="9">PTS mannose transporter subunit IIAB</fullName>
    </submittedName>
    <submittedName>
        <fullName evidence="10">PTS sugar transporter subunit IIB</fullName>
    </submittedName>
</protein>
<keyword evidence="7" id="KW-0418">Kinase</keyword>
<proteinExistence type="predicted"/>
<evidence type="ECO:0000256" key="7">
    <source>
        <dbReference type="ARBA" id="ARBA00022777"/>
    </source>
</evidence>
<dbReference type="InterPro" id="IPR036667">
    <property type="entry name" value="PTS_IIB_sorbose-sp_sf"/>
</dbReference>
<keyword evidence="5" id="KW-0808">Transferase</keyword>
<evidence type="ECO:0000313" key="11">
    <source>
        <dbReference type="Proteomes" id="UP000290475"/>
    </source>
</evidence>
<dbReference type="AlphaFoldDB" id="A0A4Q1UEX8"/>
<dbReference type="Pfam" id="PF03830">
    <property type="entry name" value="PTSIIB_sorb"/>
    <property type="match status" value="1"/>
</dbReference>
<dbReference type="EMBL" id="CP107523">
    <property type="protein sequence ID" value="UYN57880.1"/>
    <property type="molecule type" value="Genomic_DNA"/>
</dbReference>
<dbReference type="RefSeq" id="WP_129300750.1">
    <property type="nucleotide sequence ID" value="NZ_CP107523.1"/>
</dbReference>
<dbReference type="Gene3D" id="3.40.35.10">
    <property type="entry name" value="Phosphotransferase system, sorbose subfamily IIB component"/>
    <property type="match status" value="1"/>
</dbReference>
<evidence type="ECO:0000313" key="9">
    <source>
        <dbReference type="EMBL" id="RXT30712.1"/>
    </source>
</evidence>
<dbReference type="GO" id="GO:0009401">
    <property type="term" value="P:phosphoenolpyruvate-dependent sugar phosphotransferase system"/>
    <property type="evidence" value="ECO:0007669"/>
    <property type="project" value="UniProtKB-KW"/>
</dbReference>
<keyword evidence="3" id="KW-0963">Cytoplasm</keyword>
<evidence type="ECO:0000256" key="2">
    <source>
        <dbReference type="ARBA" id="ARBA00022448"/>
    </source>
</evidence>
<evidence type="ECO:0000313" key="10">
    <source>
        <dbReference type="EMBL" id="UYN57880.1"/>
    </source>
</evidence>
<keyword evidence="4 10" id="KW-0762">Sugar transport</keyword>
<feature type="domain" description="PTS EIIB type-4" evidence="8">
    <location>
        <begin position="1"/>
        <end position="164"/>
    </location>
</feature>
<organism evidence="9 11">
    <name type="scientific">Lacticaseibacillus chiayiensis</name>
    <dbReference type="NCBI Taxonomy" id="2100821"/>
    <lineage>
        <taxon>Bacteria</taxon>
        <taxon>Bacillati</taxon>
        <taxon>Bacillota</taxon>
        <taxon>Bacilli</taxon>
        <taxon>Lactobacillales</taxon>
        <taxon>Lactobacillaceae</taxon>
        <taxon>Lacticaseibacillus</taxon>
    </lineage>
</organism>
<accession>A0A4Q1UEX8</accession>
<dbReference type="Proteomes" id="UP000290475">
    <property type="component" value="Unassembled WGS sequence"/>
</dbReference>
<dbReference type="SUPFAM" id="SSF52728">
    <property type="entry name" value="PTS IIb component"/>
    <property type="match status" value="1"/>
</dbReference>
<evidence type="ECO:0000256" key="1">
    <source>
        <dbReference type="ARBA" id="ARBA00004496"/>
    </source>
</evidence>
<reference evidence="9 11" key="1">
    <citation type="submission" date="2017-01" db="EMBL/GenBank/DDBJ databases">
        <title>Lactobacillus chiayiensis sp. nov., a lactic acid bacterium isolated from compost.</title>
        <authorList>
            <person name="Huang C.-H."/>
        </authorList>
    </citation>
    <scope>NUCLEOTIDE SEQUENCE [LARGE SCALE GENOMIC DNA]</scope>
    <source>
        <strain evidence="11">chh01</strain>
        <strain evidence="9">Chh01</strain>
    </source>
</reference>
<dbReference type="GO" id="GO:0008982">
    <property type="term" value="F:protein-N(PI)-phosphohistidine-sugar phosphotransferase activity"/>
    <property type="evidence" value="ECO:0007669"/>
    <property type="project" value="InterPro"/>
</dbReference>
<keyword evidence="6" id="KW-0598">Phosphotransferase system</keyword>
<reference evidence="10" key="2">
    <citation type="submission" date="2022-10" db="EMBL/GenBank/DDBJ databases">
        <title>Comparative genomic analysis and in-vitro probiotic properties of the potential probiotic L. chiayiensis AACE 3.</title>
        <authorList>
            <person name="Kang X."/>
        </authorList>
    </citation>
    <scope>NUCLEOTIDE SEQUENCE</scope>
    <source>
        <strain evidence="10">AACE 3</strain>
    </source>
</reference>
<dbReference type="Proteomes" id="UP001164790">
    <property type="component" value="Chromosome"/>
</dbReference>
<gene>
    <name evidence="9" type="ORF">BVJ53_00410</name>
    <name evidence="10" type="ORF">OFW50_12820</name>
</gene>
<name>A0A4Q1UEX8_9LACO</name>
<evidence type="ECO:0000259" key="8">
    <source>
        <dbReference type="PROSITE" id="PS51101"/>
    </source>
</evidence>
<dbReference type="PROSITE" id="PS51101">
    <property type="entry name" value="PTS_EIIB_TYPE_4"/>
    <property type="match status" value="1"/>
</dbReference>
<dbReference type="GO" id="GO:0016301">
    <property type="term" value="F:kinase activity"/>
    <property type="evidence" value="ECO:0007669"/>
    <property type="project" value="UniProtKB-KW"/>
</dbReference>
<evidence type="ECO:0000256" key="4">
    <source>
        <dbReference type="ARBA" id="ARBA00022597"/>
    </source>
</evidence>
<comment type="subcellular location">
    <subcellularLocation>
        <location evidence="1">Cytoplasm</location>
    </subcellularLocation>
</comment>
<keyword evidence="2" id="KW-0813">Transport</keyword>
<evidence type="ECO:0000256" key="5">
    <source>
        <dbReference type="ARBA" id="ARBA00022679"/>
    </source>
</evidence>
<dbReference type="EMBL" id="MSSM01000001">
    <property type="protein sequence ID" value="RXT30712.1"/>
    <property type="molecule type" value="Genomic_DNA"/>
</dbReference>